<dbReference type="Proteomes" id="UP000017048">
    <property type="component" value="Unassembled WGS sequence"/>
</dbReference>
<evidence type="ECO:0000313" key="5">
    <source>
        <dbReference type="Proteomes" id="UP000017048"/>
    </source>
</evidence>
<dbReference type="OrthoDB" id="1413770at2"/>
<dbReference type="AlphaFoldDB" id="U5EBH2"/>
<reference evidence="4 5" key="1">
    <citation type="journal article" date="2014" name="BMC Genomics">
        <title>Genome based analysis of type-I polyketide synthase and nonribosomal peptide synthetase gene clusters in seven strains of five representative Nocardia species.</title>
        <authorList>
            <person name="Komaki H."/>
            <person name="Ichikawa N."/>
            <person name="Hosoyama A."/>
            <person name="Takahashi-Nakaguchi A."/>
            <person name="Matsuzawa T."/>
            <person name="Suzuki K."/>
            <person name="Fujita N."/>
            <person name="Gonoi T."/>
        </authorList>
    </citation>
    <scope>NUCLEOTIDE SEQUENCE [LARGE SCALE GENOMIC DNA]</scope>
    <source>
        <strain evidence="4 5">NBRC 15531</strain>
    </source>
</reference>
<proteinExistence type="predicted"/>
<comment type="caution">
    <text evidence="4">The sequence shown here is derived from an EMBL/GenBank/DDBJ whole genome shotgun (WGS) entry which is preliminary data.</text>
</comment>
<dbReference type="EMBL" id="BAFO02000034">
    <property type="protein sequence ID" value="GAD87477.1"/>
    <property type="molecule type" value="Genomic_DNA"/>
</dbReference>
<dbReference type="GeneID" id="91516176"/>
<evidence type="ECO:0000256" key="1">
    <source>
        <dbReference type="SAM" id="MobiDB-lite"/>
    </source>
</evidence>
<dbReference type="InterPro" id="IPR049449">
    <property type="entry name" value="TesB_ACOT8-like_N"/>
</dbReference>
<keyword evidence="5" id="KW-1185">Reference proteome</keyword>
<evidence type="ECO:0000259" key="3">
    <source>
        <dbReference type="Pfam" id="PF20789"/>
    </source>
</evidence>
<dbReference type="InterPro" id="IPR042171">
    <property type="entry name" value="Acyl-CoA_hotdog"/>
</dbReference>
<protein>
    <recommendedName>
        <fullName evidence="6">Thioesterase</fullName>
    </recommendedName>
</protein>
<dbReference type="RefSeq" id="WP_019046070.1">
    <property type="nucleotide sequence ID" value="NZ_BAFO02000034.1"/>
</dbReference>
<accession>U5EBH2</accession>
<evidence type="ECO:0000313" key="4">
    <source>
        <dbReference type="EMBL" id="GAD87477.1"/>
    </source>
</evidence>
<evidence type="ECO:0000259" key="2">
    <source>
        <dbReference type="Pfam" id="PF13622"/>
    </source>
</evidence>
<dbReference type="Gene3D" id="2.40.160.210">
    <property type="entry name" value="Acyl-CoA thioesterase, double hotdog domain"/>
    <property type="match status" value="1"/>
</dbReference>
<feature type="region of interest" description="Disordered" evidence="1">
    <location>
        <begin position="257"/>
        <end position="278"/>
    </location>
</feature>
<feature type="domain" description="Acyl-CoA thioesterase-like N-terminal HotDog" evidence="2">
    <location>
        <begin position="28"/>
        <end position="107"/>
    </location>
</feature>
<dbReference type="eggNOG" id="COG2050">
    <property type="taxonomic scope" value="Bacteria"/>
</dbReference>
<dbReference type="InterPro" id="IPR029069">
    <property type="entry name" value="HotDog_dom_sf"/>
</dbReference>
<name>U5EBH2_NOCAS</name>
<organism evidence="4 5">
    <name type="scientific">Nocardia asteroides NBRC 15531</name>
    <dbReference type="NCBI Taxonomy" id="1110697"/>
    <lineage>
        <taxon>Bacteria</taxon>
        <taxon>Bacillati</taxon>
        <taxon>Actinomycetota</taxon>
        <taxon>Actinomycetes</taxon>
        <taxon>Mycobacteriales</taxon>
        <taxon>Nocardiaceae</taxon>
        <taxon>Nocardia</taxon>
    </lineage>
</organism>
<feature type="domain" description="Acyl-CoA thioesterase-like C-terminal" evidence="3">
    <location>
        <begin position="131"/>
        <end position="257"/>
    </location>
</feature>
<gene>
    <name evidence="4" type="ORF">NCAST_34_06070</name>
</gene>
<sequence>MTETSATSYFQRVGEHRFVPTVHAGGAWADDEQHFSPLGGLIVHEIQRSRGENALVMSRISFDILGRIGFEEFEIEVRTLRPGRTIELVEATVVIAGRSVVSARAWLLSAQDTDSVAGGEPDRLPAPETLESWQLSSLWSGGYIASIDTRPVSRPEPGRTAAWIHSALDLVAGEPTDALASFVALVDTANGIAVRQEPTKWMFPNVDLTIHLYRRPEGEWTGLDTSVTFGRSGQGLTSTVLHDVNGPVGVAEQILTVRPQPHQRPPDLGAGRRTGERR</sequence>
<dbReference type="SUPFAM" id="SSF54637">
    <property type="entry name" value="Thioesterase/thiol ester dehydrase-isomerase"/>
    <property type="match status" value="1"/>
</dbReference>
<dbReference type="InterPro" id="IPR049450">
    <property type="entry name" value="ACOT8-like_C"/>
</dbReference>
<dbReference type="STRING" id="1824.SAMN05444423_104554"/>
<dbReference type="Pfam" id="PF13622">
    <property type="entry name" value="4HBT_3"/>
    <property type="match status" value="1"/>
</dbReference>
<evidence type="ECO:0008006" key="6">
    <source>
        <dbReference type="Google" id="ProtNLM"/>
    </source>
</evidence>
<dbReference type="Pfam" id="PF20789">
    <property type="entry name" value="4HBT_3C"/>
    <property type="match status" value="1"/>
</dbReference>